<keyword evidence="7" id="KW-0325">Glycoprotein</keyword>
<dbReference type="InterPro" id="IPR005828">
    <property type="entry name" value="MFS_sugar_transport-like"/>
</dbReference>
<dbReference type="EMBL" id="JAPEVB010000003">
    <property type="protein sequence ID" value="KAJ4391091.1"/>
    <property type="molecule type" value="Genomic_DNA"/>
</dbReference>
<evidence type="ECO:0000256" key="9">
    <source>
        <dbReference type="SAM" id="Phobius"/>
    </source>
</evidence>
<dbReference type="OrthoDB" id="8120565at2759"/>
<evidence type="ECO:0000256" key="4">
    <source>
        <dbReference type="ARBA" id="ARBA00022692"/>
    </source>
</evidence>
<dbReference type="PRINTS" id="PR00171">
    <property type="entry name" value="SUGRTRNSPORT"/>
</dbReference>
<feature type="transmembrane region" description="Helical" evidence="9">
    <location>
        <begin position="192"/>
        <end position="212"/>
    </location>
</feature>
<evidence type="ECO:0000313" key="12">
    <source>
        <dbReference type="Proteomes" id="UP001140453"/>
    </source>
</evidence>
<feature type="transmembrane region" description="Helical" evidence="9">
    <location>
        <begin position="389"/>
        <end position="409"/>
    </location>
</feature>
<dbReference type="PANTHER" id="PTHR48022:SF14">
    <property type="entry name" value="MAJOR FACILITATOR SUPERFAMILY (MFS) PROFILE DOMAIN-CONTAINING PROTEIN-RELATED"/>
    <property type="match status" value="1"/>
</dbReference>
<dbReference type="FunFam" id="1.20.1250.20:FF:000026">
    <property type="entry name" value="MFS quinate transporter QutD"/>
    <property type="match status" value="1"/>
</dbReference>
<dbReference type="NCBIfam" id="TIGR00879">
    <property type="entry name" value="SP"/>
    <property type="match status" value="1"/>
</dbReference>
<feature type="transmembrane region" description="Helical" evidence="9">
    <location>
        <begin position="133"/>
        <end position="152"/>
    </location>
</feature>
<evidence type="ECO:0000256" key="1">
    <source>
        <dbReference type="ARBA" id="ARBA00004141"/>
    </source>
</evidence>
<evidence type="ECO:0000256" key="3">
    <source>
        <dbReference type="ARBA" id="ARBA00022448"/>
    </source>
</evidence>
<evidence type="ECO:0000259" key="10">
    <source>
        <dbReference type="PROSITE" id="PS50850"/>
    </source>
</evidence>
<feature type="transmembrane region" description="Helical" evidence="9">
    <location>
        <begin position="227"/>
        <end position="246"/>
    </location>
</feature>
<dbReference type="AlphaFoldDB" id="A0A9W8YRI7"/>
<comment type="caution">
    <text evidence="11">The sequence shown here is derived from an EMBL/GenBank/DDBJ whole genome shotgun (WGS) entry which is preliminary data.</text>
</comment>
<keyword evidence="4 9" id="KW-0812">Transmembrane</keyword>
<evidence type="ECO:0000256" key="8">
    <source>
        <dbReference type="RuleBase" id="RU003346"/>
    </source>
</evidence>
<protein>
    <recommendedName>
        <fullName evidence="10">Major facilitator superfamily (MFS) profile domain-containing protein</fullName>
    </recommendedName>
</protein>
<dbReference type="InterPro" id="IPR005829">
    <property type="entry name" value="Sugar_transporter_CS"/>
</dbReference>
<evidence type="ECO:0000256" key="2">
    <source>
        <dbReference type="ARBA" id="ARBA00010992"/>
    </source>
</evidence>
<dbReference type="GO" id="GO:0016020">
    <property type="term" value="C:membrane"/>
    <property type="evidence" value="ECO:0007669"/>
    <property type="project" value="UniProtKB-SubCell"/>
</dbReference>
<dbReference type="InterPro" id="IPR003663">
    <property type="entry name" value="Sugar/inositol_transpt"/>
</dbReference>
<feature type="transmembrane region" description="Helical" evidence="9">
    <location>
        <begin position="105"/>
        <end position="126"/>
    </location>
</feature>
<evidence type="ECO:0000256" key="6">
    <source>
        <dbReference type="ARBA" id="ARBA00023136"/>
    </source>
</evidence>
<dbReference type="SUPFAM" id="SSF103473">
    <property type="entry name" value="MFS general substrate transporter"/>
    <property type="match status" value="1"/>
</dbReference>
<evidence type="ECO:0000313" key="11">
    <source>
        <dbReference type="EMBL" id="KAJ4391091.1"/>
    </source>
</evidence>
<keyword evidence="5 9" id="KW-1133">Transmembrane helix</keyword>
<feature type="transmembrane region" description="Helical" evidence="9">
    <location>
        <begin position="60"/>
        <end position="85"/>
    </location>
</feature>
<gene>
    <name evidence="11" type="ORF">N0V93_004706</name>
</gene>
<feature type="transmembrane region" description="Helical" evidence="9">
    <location>
        <begin position="361"/>
        <end position="382"/>
    </location>
</feature>
<dbReference type="Gene3D" id="1.20.1250.20">
    <property type="entry name" value="MFS general substrate transporter like domains"/>
    <property type="match status" value="1"/>
</dbReference>
<keyword evidence="12" id="KW-1185">Reference proteome</keyword>
<feature type="transmembrane region" description="Helical" evidence="9">
    <location>
        <begin position="421"/>
        <end position="449"/>
    </location>
</feature>
<keyword evidence="3 8" id="KW-0813">Transport</keyword>
<feature type="transmembrane region" description="Helical" evidence="9">
    <location>
        <begin position="325"/>
        <end position="346"/>
    </location>
</feature>
<evidence type="ECO:0000256" key="5">
    <source>
        <dbReference type="ARBA" id="ARBA00022989"/>
    </source>
</evidence>
<feature type="transmembrane region" description="Helical" evidence="9">
    <location>
        <begin position="461"/>
        <end position="480"/>
    </location>
</feature>
<comment type="subcellular location">
    <subcellularLocation>
        <location evidence="1">Membrane</location>
        <topology evidence="1">Multi-pass membrane protein</topology>
    </subcellularLocation>
</comment>
<keyword evidence="6 9" id="KW-0472">Membrane</keyword>
<dbReference type="PROSITE" id="PS00217">
    <property type="entry name" value="SUGAR_TRANSPORT_2"/>
    <property type="match status" value="1"/>
</dbReference>
<dbReference type="Pfam" id="PF00083">
    <property type="entry name" value="Sugar_tr"/>
    <property type="match status" value="1"/>
</dbReference>
<reference evidence="11" key="1">
    <citation type="submission" date="2022-10" db="EMBL/GenBank/DDBJ databases">
        <title>Tapping the CABI collections for fungal endophytes: first genome assemblies for Collariella, Neodidymelliopsis, Ascochyta clinopodiicola, Didymella pomorum, Didymosphaeria variabile, Neocosmospora piperis and Neocucurbitaria cava.</title>
        <authorList>
            <person name="Hill R."/>
        </authorList>
    </citation>
    <scope>NUCLEOTIDE SEQUENCE</scope>
    <source>
        <strain evidence="11">IMI 355082</strain>
    </source>
</reference>
<proteinExistence type="inferred from homology"/>
<dbReference type="InterPro" id="IPR050360">
    <property type="entry name" value="MFS_Sugar_Transporters"/>
</dbReference>
<dbReference type="InterPro" id="IPR036259">
    <property type="entry name" value="MFS_trans_sf"/>
</dbReference>
<dbReference type="PANTHER" id="PTHR48022">
    <property type="entry name" value="PLASTIDIC GLUCOSE TRANSPORTER 4"/>
    <property type="match status" value="1"/>
</dbReference>
<sequence>MSKNIETTGWGADDNKRISIEHNEGYTPPSETKELAAAEVFAEEVSYGPNGLGGLAGNSYVFGAALLASLGGFSFGYDQGVISIINVMPQFHKTFPQTETAFGTSFMTAMLLFGAFVGCLFMPYFCDKISRRYALMVVVVIFTIGAIIQTAAHNYATLVAGRAIGGIGVGTLAMGAPLYISEIAPSNVRGTLLVLESISIVSGVVISFWITYGTRNIPSEVSFRLPLGLQMFCTTILGFGLIFFPFSPRWLGLVGRHQEVLVSLSKLRRLPVTDPRLRTEAKGIFAEVEFNRLSVEQRHPGASSVKLEVYTWLDLFDRKVIRRTIVGVGVCFFQQFSGINAFIYYAPTLFESIGQTPEKALILSGIFNILQLVAVAICFVVIDKVGRKPLAVIGGFGTCACYVVIAALSGVYEADWSANTAAGWACVAMAFCFILVFGVSFSPLGWALPAEVYPNSQRAKGVALATCVNWLANFTVGIATPPMIQDIKFGTYIFFAVFCLLAGLWAVFFVPETKGKTLEEIDLLFGDGSGDDRELLRLAAVEAERIMAAL</sequence>
<accession>A0A9W8YRI7</accession>
<feature type="transmembrane region" description="Helical" evidence="9">
    <location>
        <begin position="158"/>
        <end position="180"/>
    </location>
</feature>
<evidence type="ECO:0000256" key="7">
    <source>
        <dbReference type="ARBA" id="ARBA00023180"/>
    </source>
</evidence>
<dbReference type="GO" id="GO:0005351">
    <property type="term" value="F:carbohydrate:proton symporter activity"/>
    <property type="evidence" value="ECO:0007669"/>
    <property type="project" value="TreeGrafter"/>
</dbReference>
<comment type="similarity">
    <text evidence="2 8">Belongs to the major facilitator superfamily. Sugar transporter (TC 2.A.1.1) family.</text>
</comment>
<dbReference type="Proteomes" id="UP001140453">
    <property type="component" value="Unassembled WGS sequence"/>
</dbReference>
<name>A0A9W8YRI7_9PEZI</name>
<feature type="transmembrane region" description="Helical" evidence="9">
    <location>
        <begin position="492"/>
        <end position="510"/>
    </location>
</feature>
<dbReference type="PROSITE" id="PS50850">
    <property type="entry name" value="MFS"/>
    <property type="match status" value="1"/>
</dbReference>
<organism evidence="11 12">
    <name type="scientific">Gnomoniopsis smithogilvyi</name>
    <dbReference type="NCBI Taxonomy" id="1191159"/>
    <lineage>
        <taxon>Eukaryota</taxon>
        <taxon>Fungi</taxon>
        <taxon>Dikarya</taxon>
        <taxon>Ascomycota</taxon>
        <taxon>Pezizomycotina</taxon>
        <taxon>Sordariomycetes</taxon>
        <taxon>Sordariomycetidae</taxon>
        <taxon>Diaporthales</taxon>
        <taxon>Gnomoniaceae</taxon>
        <taxon>Gnomoniopsis</taxon>
    </lineage>
</organism>
<dbReference type="InterPro" id="IPR020846">
    <property type="entry name" value="MFS_dom"/>
</dbReference>
<feature type="domain" description="Major facilitator superfamily (MFS) profile" evidence="10">
    <location>
        <begin position="64"/>
        <end position="514"/>
    </location>
</feature>